<comment type="catalytic activity">
    <reaction evidence="5">
        <text>a 4-saturated-(3S)-3-hydroxyacyl-CoA = a (3E)-enoyl-CoA + H2O</text>
        <dbReference type="Rhea" id="RHEA:20724"/>
        <dbReference type="ChEBI" id="CHEBI:15377"/>
        <dbReference type="ChEBI" id="CHEBI:58521"/>
        <dbReference type="ChEBI" id="CHEBI:137480"/>
        <dbReference type="EC" id="4.2.1.17"/>
    </reaction>
</comment>
<name>A0ABN6IEZ3_9MYCO</name>
<gene>
    <name evidence="7" type="primary">paaG</name>
    <name evidence="7" type="ORF">MTY59_16040</name>
</gene>
<dbReference type="RefSeq" id="WP_221045182.1">
    <property type="nucleotide sequence ID" value="NZ_AP024828.1"/>
</dbReference>
<evidence type="ECO:0000313" key="7">
    <source>
        <dbReference type="EMBL" id="BCZ21749.1"/>
    </source>
</evidence>
<dbReference type="InterPro" id="IPR001753">
    <property type="entry name" value="Enoyl-CoA_hydra/iso"/>
</dbReference>
<evidence type="ECO:0000256" key="4">
    <source>
        <dbReference type="ARBA" id="ARBA00023709"/>
    </source>
</evidence>
<evidence type="ECO:0000256" key="2">
    <source>
        <dbReference type="ARBA" id="ARBA00022832"/>
    </source>
</evidence>
<evidence type="ECO:0000256" key="3">
    <source>
        <dbReference type="ARBA" id="ARBA00023098"/>
    </source>
</evidence>
<evidence type="ECO:0000313" key="8">
    <source>
        <dbReference type="Proteomes" id="UP000826012"/>
    </source>
</evidence>
<keyword evidence="2" id="KW-0276">Fatty acid metabolism</keyword>
<organism evidence="7 8">
    <name type="scientific">Mycobacterium senriense</name>
    <dbReference type="NCBI Taxonomy" id="2775496"/>
    <lineage>
        <taxon>Bacteria</taxon>
        <taxon>Bacillati</taxon>
        <taxon>Actinomycetota</taxon>
        <taxon>Actinomycetes</taxon>
        <taxon>Mycobacteriales</taxon>
        <taxon>Mycobacteriaceae</taxon>
        <taxon>Mycobacterium</taxon>
        <taxon>Mycobacterium avium complex (MAC)</taxon>
    </lineage>
</organism>
<reference evidence="7 8" key="1">
    <citation type="submission" date="2021-07" db="EMBL/GenBank/DDBJ databases">
        <title>Complete genome sequence of nontuberculous Mycobacterium sp. TY59.</title>
        <authorList>
            <person name="Fukushima K."/>
        </authorList>
    </citation>
    <scope>NUCLEOTIDE SEQUENCE [LARGE SCALE GENOMIC DNA]</scope>
    <source>
        <strain evidence="7 8">TY59</strain>
    </source>
</reference>
<comment type="similarity">
    <text evidence="6">Belongs to the enoyl-CoA hydratase/isomerase family.</text>
</comment>
<evidence type="ECO:0000256" key="1">
    <source>
        <dbReference type="ARBA" id="ARBA00002994"/>
    </source>
</evidence>
<dbReference type="InterPro" id="IPR018376">
    <property type="entry name" value="Enoyl-CoA_hyd/isom_CS"/>
</dbReference>
<dbReference type="PANTHER" id="PTHR43459:SF1">
    <property type="entry name" value="EG:BACN32G11.4 PROTEIN"/>
    <property type="match status" value="1"/>
</dbReference>
<dbReference type="Proteomes" id="UP000826012">
    <property type="component" value="Chromosome"/>
</dbReference>
<accession>A0ABN6IEZ3</accession>
<dbReference type="Pfam" id="PF00378">
    <property type="entry name" value="ECH_1"/>
    <property type="match status" value="1"/>
</dbReference>
<dbReference type="PANTHER" id="PTHR43459">
    <property type="entry name" value="ENOYL-COA HYDRATASE"/>
    <property type="match status" value="1"/>
</dbReference>
<evidence type="ECO:0000256" key="5">
    <source>
        <dbReference type="ARBA" id="ARBA00023717"/>
    </source>
</evidence>
<proteinExistence type="inferred from homology"/>
<protein>
    <submittedName>
        <fullName evidence="7">Enoyl-CoA hydratase</fullName>
    </submittedName>
</protein>
<dbReference type="InterPro" id="IPR029045">
    <property type="entry name" value="ClpP/crotonase-like_dom_sf"/>
</dbReference>
<comment type="function">
    <text evidence="1">Could possibly oxidize fatty acids using specific components.</text>
</comment>
<keyword evidence="8" id="KW-1185">Reference proteome</keyword>
<keyword evidence="3" id="KW-0443">Lipid metabolism</keyword>
<dbReference type="SUPFAM" id="SSF52096">
    <property type="entry name" value="ClpP/crotonase"/>
    <property type="match status" value="1"/>
</dbReference>
<comment type="catalytic activity">
    <reaction evidence="4">
        <text>a (3S)-3-hydroxyacyl-CoA = a (2E)-enoyl-CoA + H2O</text>
        <dbReference type="Rhea" id="RHEA:16105"/>
        <dbReference type="ChEBI" id="CHEBI:15377"/>
        <dbReference type="ChEBI" id="CHEBI:57318"/>
        <dbReference type="ChEBI" id="CHEBI:58856"/>
        <dbReference type="EC" id="4.2.1.17"/>
    </reaction>
</comment>
<dbReference type="EMBL" id="AP024828">
    <property type="protein sequence ID" value="BCZ21749.1"/>
    <property type="molecule type" value="Genomic_DNA"/>
</dbReference>
<dbReference type="PROSITE" id="PS00166">
    <property type="entry name" value="ENOYL_COA_HYDRATASE"/>
    <property type="match status" value="1"/>
</dbReference>
<sequence>MSGDLSSADTHPAVVVDRVGSVAHVTLARPEKANAMDAEITDALLKVVLALRDDPDVHAMVLTGQGNAFSAGGDFETIRAMRVDRPLRDTVLAAHQELFWAMMRVPFPTVAAVNGAAVGAGVTVALLCDLVVMAEDTFFSDPRVSLGLLDGAGGLLLWPLLTSLSAAKEHLLLGDRVSGVEAHRLGLANRAVPASEVLGEALQLAERLAALPPRAVQQARQLLNFHIDRVAPLLPLCARAESECFDTEEHRVLLERLSARVATKKTGTP</sequence>
<dbReference type="CDD" id="cd06558">
    <property type="entry name" value="crotonase-like"/>
    <property type="match status" value="1"/>
</dbReference>
<evidence type="ECO:0000256" key="6">
    <source>
        <dbReference type="RuleBase" id="RU003707"/>
    </source>
</evidence>
<dbReference type="Gene3D" id="3.90.226.10">
    <property type="entry name" value="2-enoyl-CoA Hydratase, Chain A, domain 1"/>
    <property type="match status" value="1"/>
</dbReference>
<reference evidence="7 8" key="2">
    <citation type="submission" date="2021-07" db="EMBL/GenBank/DDBJ databases">
        <authorList>
            <person name="Matsumoto Y."/>
            <person name="Motooka D."/>
            <person name="Nakamura S."/>
        </authorList>
    </citation>
    <scope>NUCLEOTIDE SEQUENCE [LARGE SCALE GENOMIC DNA]</scope>
    <source>
        <strain evidence="7 8">TY59</strain>
    </source>
</reference>